<dbReference type="InterPro" id="IPR000061">
    <property type="entry name" value="Surp"/>
</dbReference>
<dbReference type="PANTHER" id="PTHR12323">
    <property type="entry name" value="SR-RELATED CTD ASSOCIATED FACTOR 6"/>
    <property type="match status" value="1"/>
</dbReference>
<dbReference type="InterPro" id="IPR008942">
    <property type="entry name" value="ENTH_VHS"/>
</dbReference>
<dbReference type="GO" id="GO:0006396">
    <property type="term" value="P:RNA processing"/>
    <property type="evidence" value="ECO:0007669"/>
    <property type="project" value="InterPro"/>
</dbReference>
<sequence length="305" mass="35966">MSTSAEAPKAPDDMELKNIIDKLAQFVARNGPEFENMTKQKQKDNPRFSFLYGGDYFQYYVYKVNAEQAIMRKQKMQADQNATSQIQALQQQLRESERNLRLQYDALMKQQEIQVDEAIISQEKVEIMNLAKECQLNLEEFDSQLQLIQNSCSKESISSNKTWFSTHCQTEKSADIVLKYIVNSSRKQNQEIMNLLTSYVPLMFSYVYVIHCNDVSCKEKLDRLKSIWLNQKFFDENNTKKLENCELTRQDHKQFLGQQYQSVVQEIVQKITSQYKQYEMQHQQYSNHVQQQISTLECEHFSVMS</sequence>
<protein>
    <submittedName>
        <fullName evidence="4">SURP motif domain-containing protein</fullName>
    </submittedName>
</protein>
<dbReference type="AlphaFoldDB" id="A0A915JFV3"/>
<dbReference type="Gene3D" id="1.25.40.90">
    <property type="match status" value="1"/>
</dbReference>
<name>A0A915JFV3_ROMCU</name>
<dbReference type="PANTHER" id="PTHR12323:SF0">
    <property type="entry name" value="CALCIUM HOMEOSTASIS ENDOPLASMIC RETICULUM PROTEIN"/>
    <property type="match status" value="1"/>
</dbReference>
<dbReference type="Proteomes" id="UP000887565">
    <property type="component" value="Unplaced"/>
</dbReference>
<dbReference type="GO" id="GO:0048471">
    <property type="term" value="C:perinuclear region of cytoplasm"/>
    <property type="evidence" value="ECO:0007669"/>
    <property type="project" value="TreeGrafter"/>
</dbReference>
<reference evidence="4" key="1">
    <citation type="submission" date="2022-11" db="UniProtKB">
        <authorList>
            <consortium name="WormBaseParasite"/>
        </authorList>
    </citation>
    <scope>IDENTIFICATION</scope>
</reference>
<organism evidence="3 4">
    <name type="scientific">Romanomermis culicivorax</name>
    <name type="common">Nematode worm</name>
    <dbReference type="NCBI Taxonomy" id="13658"/>
    <lineage>
        <taxon>Eukaryota</taxon>
        <taxon>Metazoa</taxon>
        <taxon>Ecdysozoa</taxon>
        <taxon>Nematoda</taxon>
        <taxon>Enoplea</taxon>
        <taxon>Dorylaimia</taxon>
        <taxon>Mermithida</taxon>
        <taxon>Mermithoidea</taxon>
        <taxon>Mermithidae</taxon>
        <taxon>Romanomermis</taxon>
    </lineage>
</organism>
<feature type="domain" description="SURP motif" evidence="2">
    <location>
        <begin position="19"/>
        <end position="61"/>
    </location>
</feature>
<evidence type="ECO:0000313" key="3">
    <source>
        <dbReference type="Proteomes" id="UP000887565"/>
    </source>
</evidence>
<dbReference type="WBParaSite" id="nRc.2.0.1.t24411-RA">
    <property type="protein sequence ID" value="nRc.2.0.1.t24411-RA"/>
    <property type="gene ID" value="nRc.2.0.1.g24411"/>
</dbReference>
<evidence type="ECO:0000256" key="1">
    <source>
        <dbReference type="SAM" id="Coils"/>
    </source>
</evidence>
<dbReference type="GO" id="GO:0003723">
    <property type="term" value="F:RNA binding"/>
    <property type="evidence" value="ECO:0007669"/>
    <property type="project" value="InterPro"/>
</dbReference>
<dbReference type="InterPro" id="IPR035967">
    <property type="entry name" value="SWAP/Surp_sf"/>
</dbReference>
<dbReference type="Pfam" id="PF01805">
    <property type="entry name" value="Surp"/>
    <property type="match status" value="1"/>
</dbReference>
<dbReference type="SUPFAM" id="SSF109905">
    <property type="entry name" value="Surp module (SWAP domain)"/>
    <property type="match status" value="1"/>
</dbReference>
<dbReference type="GO" id="GO:0006874">
    <property type="term" value="P:intracellular calcium ion homeostasis"/>
    <property type="evidence" value="ECO:0007669"/>
    <property type="project" value="TreeGrafter"/>
</dbReference>
<evidence type="ECO:0000259" key="2">
    <source>
        <dbReference type="PROSITE" id="PS50128"/>
    </source>
</evidence>
<dbReference type="SMART" id="SM00648">
    <property type="entry name" value="SWAP"/>
    <property type="match status" value="1"/>
</dbReference>
<dbReference type="OMA" id="STLECEH"/>
<accession>A0A915JFV3</accession>
<dbReference type="PROSITE" id="PS50128">
    <property type="entry name" value="SURP"/>
    <property type="match status" value="1"/>
</dbReference>
<keyword evidence="1" id="KW-0175">Coiled coil</keyword>
<evidence type="ECO:0000313" key="4">
    <source>
        <dbReference type="WBParaSite" id="nRc.2.0.1.t24411-RA"/>
    </source>
</evidence>
<proteinExistence type="predicted"/>
<dbReference type="Gene3D" id="1.10.10.790">
    <property type="entry name" value="Surp module"/>
    <property type="match status" value="1"/>
</dbReference>
<keyword evidence="3" id="KW-1185">Reference proteome</keyword>
<feature type="coiled-coil region" evidence="1">
    <location>
        <begin position="79"/>
        <end position="110"/>
    </location>
</feature>